<comment type="caution">
    <text evidence="1">The sequence shown here is derived from an EMBL/GenBank/DDBJ whole genome shotgun (WGS) entry which is preliminary data.</text>
</comment>
<dbReference type="EMBL" id="CM023471">
    <property type="protein sequence ID" value="KAH7966681.1"/>
    <property type="molecule type" value="Genomic_DNA"/>
</dbReference>
<keyword evidence="2" id="KW-1185">Reference proteome</keyword>
<gene>
    <name evidence="1" type="ORF">HPB49_018564</name>
</gene>
<reference evidence="1" key="1">
    <citation type="submission" date="2020-05" db="EMBL/GenBank/DDBJ databases">
        <title>Large-scale comparative analyses of tick genomes elucidate their genetic diversity and vector capacities.</title>
        <authorList>
            <person name="Jia N."/>
            <person name="Wang J."/>
            <person name="Shi W."/>
            <person name="Du L."/>
            <person name="Sun Y."/>
            <person name="Zhan W."/>
            <person name="Jiang J."/>
            <person name="Wang Q."/>
            <person name="Zhang B."/>
            <person name="Ji P."/>
            <person name="Sakyi L.B."/>
            <person name="Cui X."/>
            <person name="Yuan T."/>
            <person name="Jiang B."/>
            <person name="Yang W."/>
            <person name="Lam T.T.-Y."/>
            <person name="Chang Q."/>
            <person name="Ding S."/>
            <person name="Wang X."/>
            <person name="Zhu J."/>
            <person name="Ruan X."/>
            <person name="Zhao L."/>
            <person name="Wei J."/>
            <person name="Que T."/>
            <person name="Du C."/>
            <person name="Cheng J."/>
            <person name="Dai P."/>
            <person name="Han X."/>
            <person name="Huang E."/>
            <person name="Gao Y."/>
            <person name="Liu J."/>
            <person name="Shao H."/>
            <person name="Ye R."/>
            <person name="Li L."/>
            <person name="Wei W."/>
            <person name="Wang X."/>
            <person name="Wang C."/>
            <person name="Yang T."/>
            <person name="Huo Q."/>
            <person name="Li W."/>
            <person name="Guo W."/>
            <person name="Chen H."/>
            <person name="Zhou L."/>
            <person name="Ni X."/>
            <person name="Tian J."/>
            <person name="Zhou Y."/>
            <person name="Sheng Y."/>
            <person name="Liu T."/>
            <person name="Pan Y."/>
            <person name="Xia L."/>
            <person name="Li J."/>
            <person name="Zhao F."/>
            <person name="Cao W."/>
        </authorList>
    </citation>
    <scope>NUCLEOTIDE SEQUENCE</scope>
    <source>
        <strain evidence="1">Dsil-2018</strain>
    </source>
</reference>
<name>A0ACB8DEZ2_DERSI</name>
<sequence length="542" mass="60911">MRRRVATPTPPLLDPTNHDPVKPKKPSTFLPHSCAAGLSIPWLEVGPRGRRYSLRPRESHLEGAKMMFRASKTRTSSLVGPESMLNGRPKIIRLSKSAFRKHRFGGRDAAAAFAAASTGHGLPWLARFRNRWLPNINKNVLLPPLISLRSVGLRIIDSNDHVILSACTTVWAIVSVAFQSVNVCMTIMGVVSNNFHGYLLDQVSLVLATLCSIICSVLLAFSPGRLNALIEKVEDTLFELHCPRDLRQYWMPISLLTVVGWLYMALRFVAVTWVLDNQPPRDVFKGVFFTEASRKYSENTLLFLVALIWYLNTLFVYGTLVFVPILFISFCMILARAFRVHNAVIRDVHRSGRSVEADTLAQIRIFYERICTLVTDLNEIFGPVIFSWYIMIVLSVCIDMTQLFSDTNLLKNTKEDEGFLFSLRGIYSLLSFLGTCLAASRVSEEALAPLPHLHELTLRSWRLDMNTKMEAHFFLSRLSSSPVSMTGWNFFTINRGFILSVCAALTTYVVIIIQMNPKAMKTINKLVTTALNNTGNGTASSE</sequence>
<evidence type="ECO:0000313" key="1">
    <source>
        <dbReference type="EMBL" id="KAH7966681.1"/>
    </source>
</evidence>
<proteinExistence type="predicted"/>
<protein>
    <submittedName>
        <fullName evidence="1">Uncharacterized protein</fullName>
    </submittedName>
</protein>
<organism evidence="1 2">
    <name type="scientific">Dermacentor silvarum</name>
    <name type="common">Tick</name>
    <dbReference type="NCBI Taxonomy" id="543639"/>
    <lineage>
        <taxon>Eukaryota</taxon>
        <taxon>Metazoa</taxon>
        <taxon>Ecdysozoa</taxon>
        <taxon>Arthropoda</taxon>
        <taxon>Chelicerata</taxon>
        <taxon>Arachnida</taxon>
        <taxon>Acari</taxon>
        <taxon>Parasitiformes</taxon>
        <taxon>Ixodida</taxon>
        <taxon>Ixodoidea</taxon>
        <taxon>Ixodidae</taxon>
        <taxon>Rhipicephalinae</taxon>
        <taxon>Dermacentor</taxon>
    </lineage>
</organism>
<evidence type="ECO:0000313" key="2">
    <source>
        <dbReference type="Proteomes" id="UP000821865"/>
    </source>
</evidence>
<accession>A0ACB8DEZ2</accession>
<dbReference type="Proteomes" id="UP000821865">
    <property type="component" value="Chromosome 2"/>
</dbReference>